<name>A0A8T1V5C4_9STRA</name>
<evidence type="ECO:0000256" key="1">
    <source>
        <dbReference type="SAM" id="MobiDB-lite"/>
    </source>
</evidence>
<evidence type="ECO:0000313" key="3">
    <source>
        <dbReference type="Proteomes" id="UP000694044"/>
    </source>
</evidence>
<sequence>MLPPVELYTNTNQLPTVACPGNHPVSPRSVKACFPPAFCWAHSRNQAPKAGWAYITAEEAAMLSILRRFGWFQDAYEELLAREVEQQMNGVSIETDGSETDDAEETKDAESTEV</sequence>
<feature type="compositionally biased region" description="Acidic residues" evidence="1">
    <location>
        <begin position="96"/>
        <end position="105"/>
    </location>
</feature>
<dbReference type="Proteomes" id="UP000694044">
    <property type="component" value="Unassembled WGS sequence"/>
</dbReference>
<gene>
    <name evidence="2" type="ORF">PHYPSEUDO_000649</name>
</gene>
<dbReference type="AlphaFoldDB" id="A0A8T1V5C4"/>
<comment type="caution">
    <text evidence="2">The sequence shown here is derived from an EMBL/GenBank/DDBJ whole genome shotgun (WGS) entry which is preliminary data.</text>
</comment>
<feature type="region of interest" description="Disordered" evidence="1">
    <location>
        <begin position="90"/>
        <end position="114"/>
    </location>
</feature>
<reference evidence="2" key="1">
    <citation type="submission" date="2021-02" db="EMBL/GenBank/DDBJ databases">
        <authorList>
            <person name="Palmer J.M."/>
        </authorList>
    </citation>
    <scope>NUCLEOTIDE SEQUENCE</scope>
    <source>
        <strain evidence="2">SCRP734</strain>
    </source>
</reference>
<accession>A0A8T1V5C4</accession>
<proteinExistence type="predicted"/>
<organism evidence="2 3">
    <name type="scientific">Phytophthora pseudosyringae</name>
    <dbReference type="NCBI Taxonomy" id="221518"/>
    <lineage>
        <taxon>Eukaryota</taxon>
        <taxon>Sar</taxon>
        <taxon>Stramenopiles</taxon>
        <taxon>Oomycota</taxon>
        <taxon>Peronosporomycetes</taxon>
        <taxon>Peronosporales</taxon>
        <taxon>Peronosporaceae</taxon>
        <taxon>Phytophthora</taxon>
    </lineage>
</organism>
<keyword evidence="3" id="KW-1185">Reference proteome</keyword>
<dbReference type="OrthoDB" id="102172at2759"/>
<dbReference type="EMBL" id="JAGDFM010001071">
    <property type="protein sequence ID" value="KAG7375563.1"/>
    <property type="molecule type" value="Genomic_DNA"/>
</dbReference>
<evidence type="ECO:0000313" key="2">
    <source>
        <dbReference type="EMBL" id="KAG7375563.1"/>
    </source>
</evidence>
<protein>
    <submittedName>
        <fullName evidence="2">Uncharacterized protein</fullName>
    </submittedName>
</protein>